<dbReference type="Proteomes" id="UP001589832">
    <property type="component" value="Unassembled WGS sequence"/>
</dbReference>
<proteinExistence type="predicted"/>
<accession>A0ABV6Q5R0</accession>
<dbReference type="Pfam" id="PF12080">
    <property type="entry name" value="GldM_4th"/>
    <property type="match status" value="1"/>
</dbReference>
<gene>
    <name evidence="3" type="ORF">ACFFGA_03510</name>
</gene>
<evidence type="ECO:0000313" key="3">
    <source>
        <dbReference type="EMBL" id="MFC0603607.1"/>
    </source>
</evidence>
<dbReference type="RefSeq" id="WP_386059721.1">
    <property type="nucleotide sequence ID" value="NZ_JBHLTQ010000001.1"/>
</dbReference>
<evidence type="ECO:0000259" key="1">
    <source>
        <dbReference type="Pfam" id="PF12080"/>
    </source>
</evidence>
<evidence type="ECO:0000313" key="4">
    <source>
        <dbReference type="Proteomes" id="UP001589832"/>
    </source>
</evidence>
<feature type="domain" description="Gliding motility-associated protein GldM second immunoglobulin-like" evidence="2">
    <location>
        <begin position="49"/>
        <end position="126"/>
    </location>
</feature>
<comment type="caution">
    <text evidence="3">The sequence shown here is derived from an EMBL/GenBank/DDBJ whole genome shotgun (WGS) entry which is preliminary data.</text>
</comment>
<keyword evidence="4" id="KW-1185">Reference proteome</keyword>
<organism evidence="3 4">
    <name type="scientific">Winogradskyella pulchriflava</name>
    <dbReference type="NCBI Taxonomy" id="1110688"/>
    <lineage>
        <taxon>Bacteria</taxon>
        <taxon>Pseudomonadati</taxon>
        <taxon>Bacteroidota</taxon>
        <taxon>Flavobacteriia</taxon>
        <taxon>Flavobacteriales</taxon>
        <taxon>Flavobacteriaceae</taxon>
        <taxon>Winogradskyella</taxon>
    </lineage>
</organism>
<dbReference type="EMBL" id="JBHLTQ010000001">
    <property type="protein sequence ID" value="MFC0603607.1"/>
    <property type="molecule type" value="Genomic_DNA"/>
</dbReference>
<feature type="domain" description="Gliding motility-associated protein GldM C-terminal" evidence="1">
    <location>
        <begin position="149"/>
        <end position="237"/>
    </location>
</feature>
<name>A0ABV6Q5R0_9FLAO</name>
<dbReference type="InterPro" id="IPR048406">
    <property type="entry name" value="GldM_Ig-like-2"/>
</dbReference>
<dbReference type="Pfam" id="PF21602">
    <property type="entry name" value="GldM_3rd"/>
    <property type="match status" value="1"/>
</dbReference>
<evidence type="ECO:0000259" key="2">
    <source>
        <dbReference type="Pfam" id="PF21602"/>
    </source>
</evidence>
<dbReference type="PROSITE" id="PS51257">
    <property type="entry name" value="PROKAR_LIPOPROTEIN"/>
    <property type="match status" value="1"/>
</dbReference>
<sequence length="239" mass="26953">MKSILSFLILILILSCKPTESKTQLRAENIVLKERIRILEASDTLHTEAAVELQNMNVVYRGVSNPIYISKPNTLSFEAKAPGLTKKDSLGNYNLNPGQGNTIDIEIKSKLKNGDSLTEVKTLRIKDIKPPIGTINNIGCGSMCELKLKKEELTDAIIGAKINEFLFDLNFYVTSFKIKMPHYRTIKIDGNKMNVRANDLFTLLIPNDNIVIFDISVYIRGRSNYRLKKIAPIIIKIIE</sequence>
<dbReference type="InterPro" id="IPR022719">
    <property type="entry name" value="Motility-assoc_prot_GldM_C"/>
</dbReference>
<protein>
    <submittedName>
        <fullName evidence="3">GldM family protein</fullName>
    </submittedName>
</protein>
<reference evidence="3 4" key="1">
    <citation type="submission" date="2024-09" db="EMBL/GenBank/DDBJ databases">
        <authorList>
            <person name="Sun Q."/>
            <person name="Mori K."/>
        </authorList>
    </citation>
    <scope>NUCLEOTIDE SEQUENCE [LARGE SCALE GENOMIC DNA]</scope>
    <source>
        <strain evidence="3 4">NCAIM B.02481</strain>
    </source>
</reference>